<evidence type="ECO:0000256" key="2">
    <source>
        <dbReference type="ARBA" id="ARBA00022679"/>
    </source>
</evidence>
<dbReference type="InterPro" id="IPR000863">
    <property type="entry name" value="Sulfotransferase_dom"/>
</dbReference>
<dbReference type="Gene3D" id="3.40.50.300">
    <property type="entry name" value="P-loop containing nucleotide triphosphate hydrolases"/>
    <property type="match status" value="1"/>
</dbReference>
<dbReference type="InterPro" id="IPR027417">
    <property type="entry name" value="P-loop_NTPase"/>
</dbReference>
<comment type="similarity">
    <text evidence="1">Belongs to the sulfotransferase 1 family.</text>
</comment>
<evidence type="ECO:0000256" key="1">
    <source>
        <dbReference type="ARBA" id="ARBA00005771"/>
    </source>
</evidence>
<gene>
    <name evidence="4" type="ORF">TKK_002378</name>
</gene>
<dbReference type="SUPFAM" id="SSF52540">
    <property type="entry name" value="P-loop containing nucleoside triphosphate hydrolases"/>
    <property type="match status" value="1"/>
</dbReference>
<evidence type="ECO:0000259" key="3">
    <source>
        <dbReference type="Pfam" id="PF00685"/>
    </source>
</evidence>
<keyword evidence="2" id="KW-0808">Transferase</keyword>
<dbReference type="AlphaFoldDB" id="A0ABD2XKA2"/>
<sequence>MQCDLKKLASEKMHEKVRTNFVEFDGVFLPEEYEKIAADVDAFEVHDSDVWVCSFQKSGTTWTQEMVWCIANNLDFEKAKIPISERFPYLEFSGVVASARMAINFPDENLSLPKYVTHSIECCNELPHPRFIKSHNPLNLLPKDIRDGVKKPKIIYVARNPKDVCVSFYHHSKLFDGFFGTFDEFCQLFLGDAVTYAPYWNHVRQFWNKRHDENVLFITYEEMKKDIVPVIKKTADFLNKDLNDEEIQRLAKHLSFESMKNNPAVNREFNIKWIKSNNVYGESKVDGEFIRSGSVGQWKETMSEEMIEKFDAWTVENLKQCEGLKF</sequence>
<dbReference type="Proteomes" id="UP001627154">
    <property type="component" value="Unassembled WGS sequence"/>
</dbReference>
<name>A0ABD2XKA2_9HYME</name>
<organism evidence="4 5">
    <name type="scientific">Trichogramma kaykai</name>
    <dbReference type="NCBI Taxonomy" id="54128"/>
    <lineage>
        <taxon>Eukaryota</taxon>
        <taxon>Metazoa</taxon>
        <taxon>Ecdysozoa</taxon>
        <taxon>Arthropoda</taxon>
        <taxon>Hexapoda</taxon>
        <taxon>Insecta</taxon>
        <taxon>Pterygota</taxon>
        <taxon>Neoptera</taxon>
        <taxon>Endopterygota</taxon>
        <taxon>Hymenoptera</taxon>
        <taxon>Apocrita</taxon>
        <taxon>Proctotrupomorpha</taxon>
        <taxon>Chalcidoidea</taxon>
        <taxon>Trichogrammatidae</taxon>
        <taxon>Trichogramma</taxon>
    </lineage>
</organism>
<dbReference type="GO" id="GO:0016740">
    <property type="term" value="F:transferase activity"/>
    <property type="evidence" value="ECO:0007669"/>
    <property type="project" value="UniProtKB-KW"/>
</dbReference>
<evidence type="ECO:0000313" key="5">
    <source>
        <dbReference type="Proteomes" id="UP001627154"/>
    </source>
</evidence>
<evidence type="ECO:0000313" key="4">
    <source>
        <dbReference type="EMBL" id="KAL3405359.1"/>
    </source>
</evidence>
<dbReference type="Pfam" id="PF00685">
    <property type="entry name" value="Sulfotransfer_1"/>
    <property type="match status" value="1"/>
</dbReference>
<proteinExistence type="inferred from homology"/>
<dbReference type="PANTHER" id="PTHR11783">
    <property type="entry name" value="SULFOTRANSFERASE SULT"/>
    <property type="match status" value="1"/>
</dbReference>
<dbReference type="EMBL" id="JBJJXI010000021">
    <property type="protein sequence ID" value="KAL3405359.1"/>
    <property type="molecule type" value="Genomic_DNA"/>
</dbReference>
<protein>
    <recommendedName>
        <fullName evidence="3">Sulfotransferase domain-containing protein</fullName>
    </recommendedName>
</protein>
<reference evidence="4 5" key="1">
    <citation type="journal article" date="2024" name="bioRxiv">
        <title>A reference genome for Trichogramma kaykai: A tiny desert-dwelling parasitoid wasp with competing sex-ratio distorters.</title>
        <authorList>
            <person name="Culotta J."/>
            <person name="Lindsey A.R."/>
        </authorList>
    </citation>
    <scope>NUCLEOTIDE SEQUENCE [LARGE SCALE GENOMIC DNA]</scope>
    <source>
        <strain evidence="4 5">KSX58</strain>
    </source>
</reference>
<comment type="caution">
    <text evidence="4">The sequence shown here is derived from an EMBL/GenBank/DDBJ whole genome shotgun (WGS) entry which is preliminary data.</text>
</comment>
<accession>A0ABD2XKA2</accession>
<keyword evidence="5" id="KW-1185">Reference proteome</keyword>
<feature type="domain" description="Sulfotransferase" evidence="3">
    <location>
        <begin position="47"/>
        <end position="321"/>
    </location>
</feature>